<dbReference type="EC" id="3.1.-.-" evidence="5"/>
<dbReference type="GO" id="GO:0016788">
    <property type="term" value="F:hydrolase activity, acting on ester bonds"/>
    <property type="evidence" value="ECO:0007669"/>
    <property type="project" value="UniProtKB-UniRule"/>
</dbReference>
<dbReference type="InterPro" id="IPR006641">
    <property type="entry name" value="YqgF/RNaseH-like_dom"/>
</dbReference>
<keyword evidence="1 5" id="KW-0963">Cytoplasm</keyword>
<evidence type="ECO:0000259" key="6">
    <source>
        <dbReference type="SMART" id="SM00732"/>
    </source>
</evidence>
<comment type="function">
    <text evidence="5">Could be a nuclease involved in processing of the 5'-end of pre-16S rRNA.</text>
</comment>
<dbReference type="InterPro" id="IPR005227">
    <property type="entry name" value="YqgF"/>
</dbReference>
<organism evidence="7">
    <name type="scientific">Desulfobacca acetoxidans</name>
    <dbReference type="NCBI Taxonomy" id="60893"/>
    <lineage>
        <taxon>Bacteria</taxon>
        <taxon>Pseudomonadati</taxon>
        <taxon>Thermodesulfobacteriota</taxon>
        <taxon>Desulfobaccia</taxon>
        <taxon>Desulfobaccales</taxon>
        <taxon>Desulfobaccaceae</taxon>
        <taxon>Desulfobacca</taxon>
    </lineage>
</organism>
<dbReference type="AlphaFoldDB" id="A0A7C3SKV1"/>
<feature type="domain" description="YqgF/RNase H-like" evidence="6">
    <location>
        <begin position="12"/>
        <end position="112"/>
    </location>
</feature>
<dbReference type="GO" id="GO:0004518">
    <property type="term" value="F:nuclease activity"/>
    <property type="evidence" value="ECO:0007669"/>
    <property type="project" value="UniProtKB-KW"/>
</dbReference>
<dbReference type="GO" id="GO:0000967">
    <property type="term" value="P:rRNA 5'-end processing"/>
    <property type="evidence" value="ECO:0007669"/>
    <property type="project" value="UniProtKB-UniRule"/>
</dbReference>
<dbReference type="CDD" id="cd16964">
    <property type="entry name" value="YqgF"/>
    <property type="match status" value="1"/>
</dbReference>
<gene>
    <name evidence="7" type="primary">ruvX</name>
    <name evidence="7" type="ORF">ENV62_10655</name>
</gene>
<evidence type="ECO:0000256" key="5">
    <source>
        <dbReference type="HAMAP-Rule" id="MF_00651"/>
    </source>
</evidence>
<dbReference type="PANTHER" id="PTHR33317">
    <property type="entry name" value="POLYNUCLEOTIDYL TRANSFERASE, RIBONUCLEASE H-LIKE SUPERFAMILY PROTEIN"/>
    <property type="match status" value="1"/>
</dbReference>
<name>A0A7C3SKV1_9BACT</name>
<accession>A0A7C3SKV1</accession>
<evidence type="ECO:0000313" key="7">
    <source>
        <dbReference type="EMBL" id="HGB15679.1"/>
    </source>
</evidence>
<keyword evidence="2 5" id="KW-0690">Ribosome biogenesis</keyword>
<dbReference type="InterPro" id="IPR037027">
    <property type="entry name" value="YqgF/RNaseH-like_dom_sf"/>
</dbReference>
<keyword evidence="4 5" id="KW-0378">Hydrolase</keyword>
<evidence type="ECO:0000256" key="4">
    <source>
        <dbReference type="ARBA" id="ARBA00022801"/>
    </source>
</evidence>
<proteinExistence type="inferred from homology"/>
<comment type="subcellular location">
    <subcellularLocation>
        <location evidence="5">Cytoplasm</location>
    </subcellularLocation>
</comment>
<evidence type="ECO:0000256" key="1">
    <source>
        <dbReference type="ARBA" id="ARBA00022490"/>
    </source>
</evidence>
<dbReference type="InterPro" id="IPR012337">
    <property type="entry name" value="RNaseH-like_sf"/>
</dbReference>
<dbReference type="PANTHER" id="PTHR33317:SF4">
    <property type="entry name" value="POLYNUCLEOTIDYL TRANSFERASE, RIBONUCLEASE H-LIKE SUPERFAMILY PROTEIN"/>
    <property type="match status" value="1"/>
</dbReference>
<evidence type="ECO:0000256" key="2">
    <source>
        <dbReference type="ARBA" id="ARBA00022517"/>
    </source>
</evidence>
<reference evidence="7" key="1">
    <citation type="journal article" date="2020" name="mSystems">
        <title>Genome- and Community-Level Interaction Insights into Carbon Utilization and Element Cycling Functions of Hydrothermarchaeota in Hydrothermal Sediment.</title>
        <authorList>
            <person name="Zhou Z."/>
            <person name="Liu Y."/>
            <person name="Xu W."/>
            <person name="Pan J."/>
            <person name="Luo Z.H."/>
            <person name="Li M."/>
        </authorList>
    </citation>
    <scope>NUCLEOTIDE SEQUENCE [LARGE SCALE GENOMIC DNA]</scope>
    <source>
        <strain evidence="7">SpSt-776</strain>
    </source>
</reference>
<dbReference type="GO" id="GO:0005829">
    <property type="term" value="C:cytosol"/>
    <property type="evidence" value="ECO:0007669"/>
    <property type="project" value="TreeGrafter"/>
</dbReference>
<dbReference type="SUPFAM" id="SSF53098">
    <property type="entry name" value="Ribonuclease H-like"/>
    <property type="match status" value="1"/>
</dbReference>
<dbReference type="SMART" id="SM00732">
    <property type="entry name" value="YqgFc"/>
    <property type="match status" value="1"/>
</dbReference>
<sequence>MTYTESGKAKEVRILALDVGEKRIGVAVSDPLGLTAQGVEVLERKGWESDLTRLLEIARQYGVQEILVGLPRHLDGQLAAQAEEILKLAHSLGEALGVPVTPCDERLSTKEAERVLIAADISRRRRRRVVDKMAAVLILQAYLDQTRKARCPE</sequence>
<dbReference type="NCBIfam" id="TIGR00250">
    <property type="entry name" value="RNAse_H_YqgF"/>
    <property type="match status" value="1"/>
</dbReference>
<comment type="similarity">
    <text evidence="5">Belongs to the YqgF HJR family.</text>
</comment>
<protein>
    <recommendedName>
        <fullName evidence="5">Putative pre-16S rRNA nuclease</fullName>
        <ecNumber evidence="5">3.1.-.-</ecNumber>
    </recommendedName>
</protein>
<dbReference type="Pfam" id="PF03652">
    <property type="entry name" value="RuvX"/>
    <property type="match status" value="1"/>
</dbReference>
<evidence type="ECO:0000256" key="3">
    <source>
        <dbReference type="ARBA" id="ARBA00022722"/>
    </source>
</evidence>
<dbReference type="HAMAP" id="MF_00651">
    <property type="entry name" value="Nuclease_YqgF"/>
    <property type="match status" value="1"/>
</dbReference>
<dbReference type="Gene3D" id="3.30.420.140">
    <property type="entry name" value="YqgF/RNase H-like domain"/>
    <property type="match status" value="1"/>
</dbReference>
<comment type="caution">
    <text evidence="7">The sequence shown here is derived from an EMBL/GenBank/DDBJ whole genome shotgun (WGS) entry which is preliminary data.</text>
</comment>
<dbReference type="EMBL" id="DTHB01000060">
    <property type="protein sequence ID" value="HGB15679.1"/>
    <property type="molecule type" value="Genomic_DNA"/>
</dbReference>
<keyword evidence="3 5" id="KW-0540">Nuclease</keyword>